<evidence type="ECO:0000313" key="9">
    <source>
        <dbReference type="Proteomes" id="UP000620327"/>
    </source>
</evidence>
<evidence type="ECO:0000313" key="8">
    <source>
        <dbReference type="EMBL" id="MBC5769661.1"/>
    </source>
</evidence>
<evidence type="ECO:0000256" key="3">
    <source>
        <dbReference type="ARBA" id="ARBA00022475"/>
    </source>
</evidence>
<organism evidence="8 9">
    <name type="scientific">Dysosmobacter segnis</name>
    <dbReference type="NCBI Taxonomy" id="2763042"/>
    <lineage>
        <taxon>Bacteria</taxon>
        <taxon>Bacillati</taxon>
        <taxon>Bacillota</taxon>
        <taxon>Clostridia</taxon>
        <taxon>Eubacteriales</taxon>
        <taxon>Oscillospiraceae</taxon>
        <taxon>Dysosmobacter</taxon>
    </lineage>
</organism>
<dbReference type="GO" id="GO:0005886">
    <property type="term" value="C:plasma membrane"/>
    <property type="evidence" value="ECO:0007669"/>
    <property type="project" value="UniProtKB-SubCell"/>
</dbReference>
<dbReference type="GO" id="GO:0015109">
    <property type="term" value="F:chromate transmembrane transporter activity"/>
    <property type="evidence" value="ECO:0007669"/>
    <property type="project" value="InterPro"/>
</dbReference>
<keyword evidence="9" id="KW-1185">Reference proteome</keyword>
<evidence type="ECO:0000256" key="7">
    <source>
        <dbReference type="SAM" id="Phobius"/>
    </source>
</evidence>
<dbReference type="AlphaFoldDB" id="A0A923MHA9"/>
<reference evidence="8" key="1">
    <citation type="submission" date="2020-08" db="EMBL/GenBank/DDBJ databases">
        <title>Genome public.</title>
        <authorList>
            <person name="Liu C."/>
            <person name="Sun Q."/>
        </authorList>
    </citation>
    <scope>NUCLEOTIDE SEQUENCE</scope>
    <source>
        <strain evidence="8">BX15</strain>
    </source>
</reference>
<name>A0A923MHA9_9FIRM</name>
<evidence type="ECO:0000256" key="1">
    <source>
        <dbReference type="ARBA" id="ARBA00004651"/>
    </source>
</evidence>
<proteinExistence type="inferred from homology"/>
<keyword evidence="4 7" id="KW-0812">Transmembrane</keyword>
<keyword evidence="5 7" id="KW-1133">Transmembrane helix</keyword>
<dbReference type="InterPro" id="IPR003370">
    <property type="entry name" value="Chromate_transpt"/>
</dbReference>
<gene>
    <name evidence="8" type="ORF">H8Z83_04900</name>
</gene>
<keyword evidence="6 7" id="KW-0472">Membrane</keyword>
<dbReference type="PANTHER" id="PTHR43663:SF1">
    <property type="entry name" value="CHROMATE TRANSPORTER"/>
    <property type="match status" value="1"/>
</dbReference>
<evidence type="ECO:0000256" key="6">
    <source>
        <dbReference type="ARBA" id="ARBA00023136"/>
    </source>
</evidence>
<keyword evidence="3" id="KW-1003">Cell membrane</keyword>
<dbReference type="RefSeq" id="WP_187014015.1">
    <property type="nucleotide sequence ID" value="NZ_JACOQI010000003.1"/>
</dbReference>
<comment type="subcellular location">
    <subcellularLocation>
        <location evidence="1">Cell membrane</location>
        <topology evidence="1">Multi-pass membrane protein</topology>
    </subcellularLocation>
</comment>
<evidence type="ECO:0000256" key="2">
    <source>
        <dbReference type="ARBA" id="ARBA00005262"/>
    </source>
</evidence>
<feature type="transmembrane region" description="Helical" evidence="7">
    <location>
        <begin position="118"/>
        <end position="139"/>
    </location>
</feature>
<evidence type="ECO:0000256" key="4">
    <source>
        <dbReference type="ARBA" id="ARBA00022692"/>
    </source>
</evidence>
<feature type="transmembrane region" description="Helical" evidence="7">
    <location>
        <begin position="87"/>
        <end position="111"/>
    </location>
</feature>
<feature type="transmembrane region" description="Helical" evidence="7">
    <location>
        <begin position="21"/>
        <end position="40"/>
    </location>
</feature>
<sequence length="194" mass="21088">MESEAQRSPSQCSRALELFLYFFKIGFYTFGGGWSIVAQIQQEYVQSKGWITDEDLLDITSVGRSLPGLMIGNVSYLFGYHVAGFPGALACLLGISLPSLIVLTVVTWCYAQVKDNLYVSRAMTGVRAAVAPVVASAALKLRKAALADRAGYVFLLLAFALYLFGGLSCILIVLISGFLGWLLSVWHCRKGGRS</sequence>
<dbReference type="Proteomes" id="UP000620327">
    <property type="component" value="Unassembled WGS sequence"/>
</dbReference>
<dbReference type="EMBL" id="JACOQI010000003">
    <property type="protein sequence ID" value="MBC5769661.1"/>
    <property type="molecule type" value="Genomic_DNA"/>
</dbReference>
<evidence type="ECO:0000256" key="5">
    <source>
        <dbReference type="ARBA" id="ARBA00022989"/>
    </source>
</evidence>
<feature type="transmembrane region" description="Helical" evidence="7">
    <location>
        <begin position="151"/>
        <end position="184"/>
    </location>
</feature>
<dbReference type="InterPro" id="IPR052518">
    <property type="entry name" value="CHR_Transporter"/>
</dbReference>
<dbReference type="PANTHER" id="PTHR43663">
    <property type="entry name" value="CHROMATE TRANSPORT PROTEIN-RELATED"/>
    <property type="match status" value="1"/>
</dbReference>
<comment type="similarity">
    <text evidence="2">Belongs to the chromate ion transporter (CHR) (TC 2.A.51) family.</text>
</comment>
<accession>A0A923MHA9</accession>
<dbReference type="Pfam" id="PF02417">
    <property type="entry name" value="Chromate_transp"/>
    <property type="match status" value="1"/>
</dbReference>
<protein>
    <submittedName>
        <fullName evidence="8">Chromate transporter</fullName>
    </submittedName>
</protein>
<comment type="caution">
    <text evidence="8">The sequence shown here is derived from an EMBL/GenBank/DDBJ whole genome shotgun (WGS) entry which is preliminary data.</text>
</comment>